<evidence type="ECO:0000313" key="10">
    <source>
        <dbReference type="Proteomes" id="UP000438760"/>
    </source>
</evidence>
<dbReference type="PANTHER" id="PTHR30511:SF0">
    <property type="entry name" value="ALANINE RACEMASE, CATABOLIC-RELATED"/>
    <property type="match status" value="1"/>
</dbReference>
<keyword evidence="3 5" id="KW-0663">Pyridoxal phosphate</keyword>
<dbReference type="Proteomes" id="UP000438760">
    <property type="component" value="Unassembled WGS sequence"/>
</dbReference>
<dbReference type="SUPFAM" id="SSF63418">
    <property type="entry name" value="MurE/MurF N-terminal domain"/>
    <property type="match status" value="1"/>
</dbReference>
<evidence type="ECO:0000256" key="3">
    <source>
        <dbReference type="ARBA" id="ARBA00022898"/>
    </source>
</evidence>
<dbReference type="SUPFAM" id="SSF51419">
    <property type="entry name" value="PLP-binding barrel"/>
    <property type="match status" value="1"/>
</dbReference>
<keyword evidence="4 5" id="KW-0413">Isomerase</keyword>
<dbReference type="Pfam" id="PF01225">
    <property type="entry name" value="Mur_ligase"/>
    <property type="match status" value="1"/>
</dbReference>
<dbReference type="InterPro" id="IPR035911">
    <property type="entry name" value="MurE/MurF_N"/>
</dbReference>
<dbReference type="Gene3D" id="3.20.20.10">
    <property type="entry name" value="Alanine racemase"/>
    <property type="match status" value="1"/>
</dbReference>
<dbReference type="Gene3D" id="3.90.190.20">
    <property type="entry name" value="Mur ligase, C-terminal domain"/>
    <property type="match status" value="1"/>
</dbReference>
<comment type="function">
    <text evidence="5">Catalyzes the interconversion of L-alanine and D-alanine. May also act on other amino acids.</text>
</comment>
<dbReference type="RefSeq" id="WP_155092482.1">
    <property type="nucleotide sequence ID" value="NZ_CP102754.1"/>
</dbReference>
<comment type="cofactor">
    <cofactor evidence="2 5 6">
        <name>pyridoxal 5'-phosphate</name>
        <dbReference type="ChEBI" id="CHEBI:597326"/>
    </cofactor>
</comment>
<dbReference type="OrthoDB" id="9801978at2"/>
<dbReference type="SUPFAM" id="SSF50621">
    <property type="entry name" value="Alanine racemase C-terminal domain-like"/>
    <property type="match status" value="1"/>
</dbReference>
<dbReference type="GO" id="GO:0030632">
    <property type="term" value="P:D-alanine biosynthetic process"/>
    <property type="evidence" value="ECO:0007669"/>
    <property type="project" value="UniProtKB-UniRule"/>
</dbReference>
<dbReference type="PANTHER" id="PTHR30511">
    <property type="entry name" value="ALANINE RACEMASE"/>
    <property type="match status" value="1"/>
</dbReference>
<dbReference type="Gene3D" id="3.40.1390.10">
    <property type="entry name" value="MurE/MurF, N-terminal domain"/>
    <property type="match status" value="1"/>
</dbReference>
<evidence type="ECO:0000259" key="8">
    <source>
        <dbReference type="SMART" id="SM01005"/>
    </source>
</evidence>
<evidence type="ECO:0000313" key="9">
    <source>
        <dbReference type="EMBL" id="MTG98456.1"/>
    </source>
</evidence>
<dbReference type="SMART" id="SM01005">
    <property type="entry name" value="Ala_racemase_C"/>
    <property type="match status" value="1"/>
</dbReference>
<dbReference type="PRINTS" id="PR00992">
    <property type="entry name" value="ALARACEMASE"/>
</dbReference>
<comment type="similarity">
    <text evidence="5">Belongs to the alanine racemase family.</text>
</comment>
<comment type="catalytic activity">
    <reaction evidence="1 5">
        <text>L-alanine = D-alanine</text>
        <dbReference type="Rhea" id="RHEA:20249"/>
        <dbReference type="ChEBI" id="CHEBI:57416"/>
        <dbReference type="ChEBI" id="CHEBI:57972"/>
        <dbReference type="EC" id="5.1.1.1"/>
    </reaction>
</comment>
<dbReference type="InterPro" id="IPR011079">
    <property type="entry name" value="Ala_racemase_C"/>
</dbReference>
<dbReference type="InterPro" id="IPR000821">
    <property type="entry name" value="Ala_racemase"/>
</dbReference>
<feature type="active site" description="Proton acceptor; specific for L-alanine" evidence="5">
    <location>
        <position position="707"/>
    </location>
</feature>
<protein>
    <recommendedName>
        <fullName evidence="5">Alanine racemase</fullName>
        <ecNumber evidence="5">5.1.1.1</ecNumber>
    </recommendedName>
</protein>
<dbReference type="GO" id="GO:0005524">
    <property type="term" value="F:ATP binding"/>
    <property type="evidence" value="ECO:0007669"/>
    <property type="project" value="InterPro"/>
</dbReference>
<evidence type="ECO:0000256" key="4">
    <source>
        <dbReference type="ARBA" id="ARBA00023235"/>
    </source>
</evidence>
<dbReference type="SUPFAM" id="SSF53244">
    <property type="entry name" value="MurD-like peptide ligases, peptide-binding domain"/>
    <property type="match status" value="1"/>
</dbReference>
<dbReference type="EMBL" id="WMJX01000020">
    <property type="protein sequence ID" value="MTG98456.1"/>
    <property type="molecule type" value="Genomic_DNA"/>
</dbReference>
<dbReference type="InterPro" id="IPR029066">
    <property type="entry name" value="PLP-binding_barrel"/>
</dbReference>
<dbReference type="NCBIfam" id="NF008897">
    <property type="entry name" value="PRK11930.1"/>
    <property type="match status" value="1"/>
</dbReference>
<keyword evidence="9" id="KW-0436">Ligase</keyword>
<dbReference type="InterPro" id="IPR036565">
    <property type="entry name" value="Mur-like_cat_sf"/>
</dbReference>
<dbReference type="CDD" id="cd00430">
    <property type="entry name" value="PLPDE_III_AR"/>
    <property type="match status" value="1"/>
</dbReference>
<dbReference type="HAMAP" id="MF_01201">
    <property type="entry name" value="Ala_racemase"/>
    <property type="match status" value="1"/>
</dbReference>
<dbReference type="NCBIfam" id="TIGR00492">
    <property type="entry name" value="alr"/>
    <property type="match status" value="1"/>
</dbReference>
<dbReference type="InterPro" id="IPR000713">
    <property type="entry name" value="Mur_ligase_N"/>
</dbReference>
<feature type="domain" description="Alanine racemase C-terminal" evidence="8">
    <location>
        <begin position="686"/>
        <end position="810"/>
    </location>
</feature>
<organism evidence="9 10">
    <name type="scientific">Myroides albus</name>
    <dbReference type="NCBI Taxonomy" id="2562892"/>
    <lineage>
        <taxon>Bacteria</taxon>
        <taxon>Pseudomonadati</taxon>
        <taxon>Bacteroidota</taxon>
        <taxon>Flavobacteriia</taxon>
        <taxon>Flavobacteriales</taxon>
        <taxon>Flavobacteriaceae</taxon>
        <taxon>Myroides</taxon>
    </lineage>
</organism>
<keyword evidence="10" id="KW-1185">Reference proteome</keyword>
<evidence type="ECO:0000256" key="2">
    <source>
        <dbReference type="ARBA" id="ARBA00001933"/>
    </source>
</evidence>
<dbReference type="Pfam" id="PF00842">
    <property type="entry name" value="Ala_racemase_C"/>
    <property type="match status" value="1"/>
</dbReference>
<dbReference type="GO" id="GO:0016881">
    <property type="term" value="F:acid-amino acid ligase activity"/>
    <property type="evidence" value="ECO:0007669"/>
    <property type="project" value="InterPro"/>
</dbReference>
<dbReference type="InterPro" id="IPR013221">
    <property type="entry name" value="Mur_ligase_cen"/>
</dbReference>
<evidence type="ECO:0000256" key="6">
    <source>
        <dbReference type="PIRSR" id="PIRSR600821-50"/>
    </source>
</evidence>
<reference evidence="9 10" key="1">
    <citation type="submission" date="2019-11" db="EMBL/GenBank/DDBJ databases">
        <title>Genome of Strain BIT-d1.</title>
        <authorList>
            <person name="Yang Y."/>
        </authorList>
    </citation>
    <scope>NUCLEOTIDE SEQUENCE [LARGE SCALE GENOMIC DNA]</scope>
    <source>
        <strain evidence="9 10">BIT-d1</strain>
    </source>
</reference>
<feature type="binding site" evidence="5 7">
    <location>
        <position position="579"/>
    </location>
    <ligand>
        <name>substrate</name>
    </ligand>
</feature>
<evidence type="ECO:0000256" key="7">
    <source>
        <dbReference type="PIRSR" id="PIRSR600821-52"/>
    </source>
</evidence>
<feature type="binding site" evidence="5 7">
    <location>
        <position position="756"/>
    </location>
    <ligand>
        <name>substrate</name>
    </ligand>
</feature>
<accession>A0A6I3LLS3</accession>
<dbReference type="GO" id="GO:0008784">
    <property type="term" value="F:alanine racemase activity"/>
    <property type="evidence" value="ECO:0007669"/>
    <property type="project" value="UniProtKB-UniRule"/>
</dbReference>
<dbReference type="GO" id="GO:0030170">
    <property type="term" value="F:pyridoxal phosphate binding"/>
    <property type="evidence" value="ECO:0007669"/>
    <property type="project" value="UniProtKB-UniRule"/>
</dbReference>
<dbReference type="GO" id="GO:0005829">
    <property type="term" value="C:cytosol"/>
    <property type="evidence" value="ECO:0007669"/>
    <property type="project" value="TreeGrafter"/>
</dbReference>
<dbReference type="Gene3D" id="2.40.37.10">
    <property type="entry name" value="Lyase, Ornithine Decarboxylase, Chain A, domain 1"/>
    <property type="match status" value="1"/>
</dbReference>
<dbReference type="InterPro" id="IPR009006">
    <property type="entry name" value="Ala_racemase/Decarboxylase_C"/>
</dbReference>
<gene>
    <name evidence="9" type="ORF">GJV76_10025</name>
</gene>
<evidence type="ECO:0000256" key="5">
    <source>
        <dbReference type="HAMAP-Rule" id="MF_01201"/>
    </source>
</evidence>
<name>A0A6I3LLS3_9FLAO</name>
<dbReference type="InterPro" id="IPR001608">
    <property type="entry name" value="Ala_racemase_N"/>
</dbReference>
<feature type="active site" description="Proton acceptor; specific for D-alanine" evidence="5">
    <location>
        <position position="481"/>
    </location>
</feature>
<dbReference type="AlphaFoldDB" id="A0A6I3LLS3"/>
<dbReference type="Gene3D" id="3.40.1190.10">
    <property type="entry name" value="Mur-like, catalytic domain"/>
    <property type="match status" value="1"/>
</dbReference>
<dbReference type="EC" id="5.1.1.1" evidence="5"/>
<dbReference type="InterPro" id="IPR036615">
    <property type="entry name" value="Mur_ligase_C_dom_sf"/>
</dbReference>
<evidence type="ECO:0000256" key="1">
    <source>
        <dbReference type="ARBA" id="ARBA00000316"/>
    </source>
</evidence>
<comment type="pathway">
    <text evidence="5">Amino-acid biosynthesis; D-alanine biosynthesis; D-alanine from L-alanine: step 1/1.</text>
</comment>
<comment type="caution">
    <text evidence="9">The sequence shown here is derived from an EMBL/GenBank/DDBJ whole genome shotgun (WGS) entry which is preliminary data.</text>
</comment>
<dbReference type="UniPathway" id="UPA00042">
    <property type="reaction ID" value="UER00497"/>
</dbReference>
<feature type="modified residue" description="N6-(pyridoxal phosphate)lysine" evidence="5 6">
    <location>
        <position position="481"/>
    </location>
</feature>
<dbReference type="SUPFAM" id="SSF53623">
    <property type="entry name" value="MurD-like peptide ligases, catalytic domain"/>
    <property type="match status" value="1"/>
</dbReference>
<dbReference type="FunFam" id="3.20.20.10:FF:000002">
    <property type="entry name" value="Alanine racemase"/>
    <property type="match status" value="1"/>
</dbReference>
<sequence length="812" mass="91586">MIFNTDKFCQYIGAEVVGYSTPNTLEINNISVDSRSLLNDEHTLFFALVGKNHNGHDYIAELIDMGVNYFIVSEVPEVYGENVTFFKVENTLAAFQKAASFHRSNFSLPVIGITGSRGKTVVKEWLNFLLSEDYSIIKSPKSYNSQTGVPLSVFGIEEKHNLGVFEVGVSLSGEMSHLEPIVKPTIGILTAITDEHNDGFDSLEDKVREKALLFKDVEVLICEDDPLIRKFVGEDKIFGWSLGNKDALIYGSLDNASLTITYKKEVTFNVEVPLADITSVQNIMTCIATMLYLGYDYDLIAKRIGLLYPVELRLRLTNGVHNCSLIDDAYSADYQSLVIALDFLEKHKINKKKTVILSDVFFSGKNEHEVYLSVIELLQTNNITRVFGIGQQISKYLADCPNTYLYETTDEFLQKVSTDEFQEETVLVKGARAFRFDRIVSFLETKTHETVLEVNLNALRHNLNFYRSKLNAGTKVMVMVKAFGYGSGSFEIAKLLSHENVEYLGVAFADEGIELRKSGVKTKIIVMNPEINAFSAMVAYDLEPEVYSIRELHAFLKVARERNCYQYPVHIKLETGMHRHGFVKSELAELIDILRYTNVVEVKSIFSHLSSSDMPEYKEFTLQQIHTFKENADYLCSSLEIEPIRHILNTSGIYNFAEYQMDMVRLGIGLYGVGNDVQEMSKLQNVSTLKTRIMQVKDIEDTESVGYGRRYRANGRRTIATVPIGYADGISRSWGNGVGYVLVNGSKAMIVGAICMDMLMVDVTNLECKEGDEVVIFGEKLPVTIISDALNTIPYEILTNIAQRVKRIFFQD</sequence>
<dbReference type="Pfam" id="PF01168">
    <property type="entry name" value="Ala_racemase_N"/>
    <property type="match status" value="1"/>
</dbReference>
<dbReference type="Pfam" id="PF08245">
    <property type="entry name" value="Mur_ligase_M"/>
    <property type="match status" value="1"/>
</dbReference>
<proteinExistence type="inferred from homology"/>